<dbReference type="SMART" id="SM00744">
    <property type="entry name" value="RINGv"/>
    <property type="match status" value="1"/>
</dbReference>
<evidence type="ECO:0000256" key="3">
    <source>
        <dbReference type="ARBA" id="ARBA00022833"/>
    </source>
</evidence>
<organism evidence="7 8">
    <name type="scientific">Kalanchoe fedtschenkoi</name>
    <name type="common">Lavender scallops</name>
    <name type="synonym">South American air plant</name>
    <dbReference type="NCBI Taxonomy" id="63787"/>
    <lineage>
        <taxon>Eukaryota</taxon>
        <taxon>Viridiplantae</taxon>
        <taxon>Streptophyta</taxon>
        <taxon>Embryophyta</taxon>
        <taxon>Tracheophyta</taxon>
        <taxon>Spermatophyta</taxon>
        <taxon>Magnoliopsida</taxon>
        <taxon>eudicotyledons</taxon>
        <taxon>Gunneridae</taxon>
        <taxon>Pentapetalae</taxon>
        <taxon>Saxifragales</taxon>
        <taxon>Crassulaceae</taxon>
        <taxon>Kalanchoe</taxon>
    </lineage>
</organism>
<proteinExistence type="predicted"/>
<evidence type="ECO:0000313" key="7">
    <source>
        <dbReference type="EnsemblPlants" id="Kaladp0050s0265.1.v1.1.CDS.1"/>
    </source>
</evidence>
<dbReference type="Proteomes" id="UP000594263">
    <property type="component" value="Unplaced"/>
</dbReference>
<dbReference type="PANTHER" id="PTHR47662:SF1">
    <property type="entry name" value="RING-TYPE DOMAIN-CONTAINING PROTEIN"/>
    <property type="match status" value="1"/>
</dbReference>
<dbReference type="InterPro" id="IPR013083">
    <property type="entry name" value="Znf_RING/FYVE/PHD"/>
</dbReference>
<evidence type="ECO:0000259" key="6">
    <source>
        <dbReference type="PROSITE" id="PS50089"/>
    </source>
</evidence>
<evidence type="ECO:0000256" key="1">
    <source>
        <dbReference type="ARBA" id="ARBA00022723"/>
    </source>
</evidence>
<sequence>MDQQHSTHHSPLLIIASLIPLLLPLLISLLYISCKLFLNSPASPAQASSQLHRTQIITSHVPALNCNTTGANDAVGSVSGRYGEGVECAVCLSEVEDGEEVAELGCAHVFHKVCLERWVSSGMRATCPICRRLIGFHRLVSENNSGEEGVVLLRLVWLGVSRRTRDRGDNFWLR</sequence>
<reference evidence="7" key="1">
    <citation type="submission" date="2021-01" db="UniProtKB">
        <authorList>
            <consortium name="EnsemblPlants"/>
        </authorList>
    </citation>
    <scope>IDENTIFICATION</scope>
</reference>
<dbReference type="InterPro" id="IPR011016">
    <property type="entry name" value="Znf_RING-CH"/>
</dbReference>
<protein>
    <recommendedName>
        <fullName evidence="6">RING-type domain-containing protein</fullName>
    </recommendedName>
</protein>
<dbReference type="PROSITE" id="PS50089">
    <property type="entry name" value="ZF_RING_2"/>
    <property type="match status" value="1"/>
</dbReference>
<keyword evidence="5" id="KW-0812">Transmembrane</keyword>
<dbReference type="SMART" id="SM00184">
    <property type="entry name" value="RING"/>
    <property type="match status" value="1"/>
</dbReference>
<dbReference type="SUPFAM" id="SSF57850">
    <property type="entry name" value="RING/U-box"/>
    <property type="match status" value="1"/>
</dbReference>
<dbReference type="OMA" id="LYISCKL"/>
<keyword evidence="3" id="KW-0862">Zinc</keyword>
<evidence type="ECO:0000256" key="5">
    <source>
        <dbReference type="SAM" id="Phobius"/>
    </source>
</evidence>
<evidence type="ECO:0000313" key="8">
    <source>
        <dbReference type="Proteomes" id="UP000594263"/>
    </source>
</evidence>
<feature type="domain" description="RING-type" evidence="6">
    <location>
        <begin position="88"/>
        <end position="131"/>
    </location>
</feature>
<dbReference type="Gene3D" id="3.30.40.10">
    <property type="entry name" value="Zinc/RING finger domain, C3HC4 (zinc finger)"/>
    <property type="match status" value="1"/>
</dbReference>
<dbReference type="Gramene" id="Kaladp0050s0265.1.v1.1">
    <property type="protein sequence ID" value="Kaladp0050s0265.1.v1.1.CDS.1"/>
    <property type="gene ID" value="Kaladp0050s0265.v1.1"/>
</dbReference>
<dbReference type="PANTHER" id="PTHR47662">
    <property type="entry name" value="RING-TYPE DOMAIN-CONTAINING PROTEIN"/>
    <property type="match status" value="1"/>
</dbReference>
<dbReference type="EnsemblPlants" id="Kaladp0050s0265.1.v1.1">
    <property type="protein sequence ID" value="Kaladp0050s0265.1.v1.1.CDS.1"/>
    <property type="gene ID" value="Kaladp0050s0265.v1.1"/>
</dbReference>
<feature type="transmembrane region" description="Helical" evidence="5">
    <location>
        <begin position="12"/>
        <end position="32"/>
    </location>
</feature>
<dbReference type="GO" id="GO:0008270">
    <property type="term" value="F:zinc ion binding"/>
    <property type="evidence" value="ECO:0007669"/>
    <property type="project" value="UniProtKB-KW"/>
</dbReference>
<keyword evidence="2 4" id="KW-0863">Zinc-finger</keyword>
<dbReference type="AlphaFoldDB" id="A0A7N0U1S1"/>
<evidence type="ECO:0000256" key="4">
    <source>
        <dbReference type="PROSITE-ProRule" id="PRU00175"/>
    </source>
</evidence>
<keyword evidence="8" id="KW-1185">Reference proteome</keyword>
<accession>A0A7N0U1S1</accession>
<dbReference type="InterPro" id="IPR001841">
    <property type="entry name" value="Znf_RING"/>
</dbReference>
<name>A0A7N0U1S1_KALFE</name>
<dbReference type="Pfam" id="PF13639">
    <property type="entry name" value="zf-RING_2"/>
    <property type="match status" value="1"/>
</dbReference>
<evidence type="ECO:0000256" key="2">
    <source>
        <dbReference type="ARBA" id="ARBA00022771"/>
    </source>
</evidence>
<keyword evidence="5" id="KW-0472">Membrane</keyword>
<keyword evidence="5" id="KW-1133">Transmembrane helix</keyword>
<keyword evidence="1" id="KW-0479">Metal-binding</keyword>